<comment type="similarity">
    <text evidence="2">Belongs to the auxin efflux carrier (TC 2.A.69) family.</text>
</comment>
<sequence>MENSSVINQVLILFLVIGVGYYAKKRGIISAELNKGLNKILLELTLPLMIISSFDYTFSSEIMGNIIKIFIYSLGIHILLIFISALPYLKLDKDKRDILRFITIFSNCGFMGYPVLGSIYGKIGILYASVFNIPYNFFAWSFGVMLFSKEKDSKSLKKVLLNPGILAVFIGILLFMFSIKLPESIFSTFKLVGDITTPLSMIIIGVMIAEIKFKKVFEEASIYYASFIRLILVPALTYLILSLINADPMLRNIAVVVEAMPAAALSAILAQAHDKKPEFASQAVFVTTLLSVLTIPLVLSFLG</sequence>
<feature type="transmembrane region" description="Helical" evidence="8">
    <location>
        <begin position="221"/>
        <end position="241"/>
    </location>
</feature>
<feature type="transmembrane region" description="Helical" evidence="8">
    <location>
        <begin position="66"/>
        <end position="89"/>
    </location>
</feature>
<evidence type="ECO:0000313" key="10">
    <source>
        <dbReference type="Proteomes" id="UP000422764"/>
    </source>
</evidence>
<dbReference type="AlphaFoldDB" id="A0A6I6EMC0"/>
<keyword evidence="10" id="KW-1185">Reference proteome</keyword>
<feature type="transmembrane region" description="Helical" evidence="8">
    <location>
        <begin position="36"/>
        <end position="54"/>
    </location>
</feature>
<organism evidence="9 10">
    <name type="scientific">Clostridium bovifaecis</name>
    <dbReference type="NCBI Taxonomy" id="2184719"/>
    <lineage>
        <taxon>Bacteria</taxon>
        <taxon>Bacillati</taxon>
        <taxon>Bacillota</taxon>
        <taxon>Clostridia</taxon>
        <taxon>Eubacteriales</taxon>
        <taxon>Clostridiaceae</taxon>
        <taxon>Clostridium</taxon>
    </lineage>
</organism>
<evidence type="ECO:0000256" key="4">
    <source>
        <dbReference type="ARBA" id="ARBA00022475"/>
    </source>
</evidence>
<keyword evidence="4" id="KW-1003">Cell membrane</keyword>
<protein>
    <submittedName>
        <fullName evidence="9">AEC family transporter</fullName>
    </submittedName>
</protein>
<feature type="transmembrane region" description="Helical" evidence="8">
    <location>
        <begin position="191"/>
        <end position="209"/>
    </location>
</feature>
<feature type="transmembrane region" description="Helical" evidence="8">
    <location>
        <begin position="126"/>
        <end position="147"/>
    </location>
</feature>
<feature type="transmembrane region" description="Helical" evidence="8">
    <location>
        <begin position="101"/>
        <end position="120"/>
    </location>
</feature>
<evidence type="ECO:0000256" key="6">
    <source>
        <dbReference type="ARBA" id="ARBA00022989"/>
    </source>
</evidence>
<dbReference type="PANTHER" id="PTHR36838:SF1">
    <property type="entry name" value="SLR1864 PROTEIN"/>
    <property type="match status" value="1"/>
</dbReference>
<proteinExistence type="inferred from homology"/>
<gene>
    <name evidence="9" type="ORF">GOM49_06950</name>
</gene>
<comment type="subcellular location">
    <subcellularLocation>
        <location evidence="1">Cell membrane</location>
        <topology evidence="1">Multi-pass membrane protein</topology>
    </subcellularLocation>
</comment>
<dbReference type="GO" id="GO:0055085">
    <property type="term" value="P:transmembrane transport"/>
    <property type="evidence" value="ECO:0007669"/>
    <property type="project" value="InterPro"/>
</dbReference>
<dbReference type="Proteomes" id="UP000422764">
    <property type="component" value="Chromosome"/>
</dbReference>
<reference evidence="9 10" key="1">
    <citation type="submission" date="2019-12" db="EMBL/GenBank/DDBJ databases">
        <title>Genome sequenceing of Clostridium bovifaecis.</title>
        <authorList>
            <person name="Yao Y."/>
        </authorList>
    </citation>
    <scope>NUCLEOTIDE SEQUENCE [LARGE SCALE GENOMIC DNA]</scope>
    <source>
        <strain evidence="9 10">BXX</strain>
    </source>
</reference>
<keyword evidence="5 8" id="KW-0812">Transmembrane</keyword>
<feature type="transmembrane region" description="Helical" evidence="8">
    <location>
        <begin position="159"/>
        <end position="179"/>
    </location>
</feature>
<keyword evidence="6 8" id="KW-1133">Transmembrane helix</keyword>
<evidence type="ECO:0000256" key="3">
    <source>
        <dbReference type="ARBA" id="ARBA00022448"/>
    </source>
</evidence>
<evidence type="ECO:0000256" key="5">
    <source>
        <dbReference type="ARBA" id="ARBA00022692"/>
    </source>
</evidence>
<evidence type="ECO:0000256" key="2">
    <source>
        <dbReference type="ARBA" id="ARBA00010145"/>
    </source>
</evidence>
<evidence type="ECO:0000256" key="7">
    <source>
        <dbReference type="ARBA" id="ARBA00023136"/>
    </source>
</evidence>
<keyword evidence="3" id="KW-0813">Transport</keyword>
<evidence type="ECO:0000256" key="8">
    <source>
        <dbReference type="SAM" id="Phobius"/>
    </source>
</evidence>
<dbReference type="PANTHER" id="PTHR36838">
    <property type="entry name" value="AUXIN EFFLUX CARRIER FAMILY PROTEIN"/>
    <property type="match status" value="1"/>
</dbReference>
<dbReference type="Pfam" id="PF03547">
    <property type="entry name" value="Mem_trans"/>
    <property type="match status" value="2"/>
</dbReference>
<feature type="transmembrane region" description="Helical" evidence="8">
    <location>
        <begin position="283"/>
        <end position="302"/>
    </location>
</feature>
<dbReference type="InterPro" id="IPR004776">
    <property type="entry name" value="Mem_transp_PIN-like"/>
</dbReference>
<dbReference type="GO" id="GO:0005886">
    <property type="term" value="C:plasma membrane"/>
    <property type="evidence" value="ECO:0007669"/>
    <property type="project" value="UniProtKB-SubCell"/>
</dbReference>
<evidence type="ECO:0000256" key="1">
    <source>
        <dbReference type="ARBA" id="ARBA00004651"/>
    </source>
</evidence>
<dbReference type="Gene3D" id="1.20.1530.20">
    <property type="match status" value="1"/>
</dbReference>
<feature type="transmembrane region" description="Helical" evidence="8">
    <location>
        <begin position="6"/>
        <end position="24"/>
    </location>
</feature>
<keyword evidence="7 8" id="KW-0472">Membrane</keyword>
<dbReference type="EMBL" id="CP046522">
    <property type="protein sequence ID" value="QGU94872.1"/>
    <property type="molecule type" value="Genomic_DNA"/>
</dbReference>
<name>A0A6I6EMC0_9CLOT</name>
<dbReference type="InterPro" id="IPR038770">
    <property type="entry name" value="Na+/solute_symporter_sf"/>
</dbReference>
<accession>A0A6I6EMC0</accession>
<evidence type="ECO:0000313" key="9">
    <source>
        <dbReference type="EMBL" id="QGU94872.1"/>
    </source>
</evidence>